<name>A0A7Y0FMY1_9BACT</name>
<dbReference type="AlphaFoldDB" id="A0A7Y0FMY1"/>
<keyword evidence="5" id="KW-1185">Reference proteome</keyword>
<proteinExistence type="predicted"/>
<keyword evidence="2" id="KW-0732">Signal</keyword>
<accession>A0A7Y0FMY1</accession>
<protein>
    <recommendedName>
        <fullName evidence="3">Glycoside hydrolase family 2 catalytic domain-containing protein</fullName>
    </recommendedName>
</protein>
<feature type="signal peptide" evidence="2">
    <location>
        <begin position="1"/>
        <end position="23"/>
    </location>
</feature>
<reference evidence="4 5" key="1">
    <citation type="submission" date="2020-04" db="EMBL/GenBank/DDBJ databases">
        <title>Hymenobacter polaris sp. nov., isolated from Arctic soil.</title>
        <authorList>
            <person name="Dahal R.H."/>
        </authorList>
    </citation>
    <scope>NUCLEOTIDE SEQUENCE [LARGE SCALE GENOMIC DNA]</scope>
    <source>
        <strain evidence="4 5">RP-2-7</strain>
    </source>
</reference>
<comment type="caution">
    <text evidence="4">The sequence shown here is derived from an EMBL/GenBank/DDBJ whole genome shotgun (WGS) entry which is preliminary data.</text>
</comment>
<feature type="region of interest" description="Disordered" evidence="1">
    <location>
        <begin position="364"/>
        <end position="391"/>
    </location>
</feature>
<feature type="chain" id="PRO_5031072645" description="Glycoside hydrolase family 2 catalytic domain-containing protein" evidence="2">
    <location>
        <begin position="24"/>
        <end position="425"/>
    </location>
</feature>
<dbReference type="InterPro" id="IPR006103">
    <property type="entry name" value="Glyco_hydro_2_cat"/>
</dbReference>
<dbReference type="GO" id="GO:0004553">
    <property type="term" value="F:hydrolase activity, hydrolyzing O-glycosyl compounds"/>
    <property type="evidence" value="ECO:0007669"/>
    <property type="project" value="InterPro"/>
</dbReference>
<dbReference type="EMBL" id="JABBGH010000002">
    <property type="protein sequence ID" value="NML66372.1"/>
    <property type="molecule type" value="Genomic_DNA"/>
</dbReference>
<evidence type="ECO:0000313" key="5">
    <source>
        <dbReference type="Proteomes" id="UP000559626"/>
    </source>
</evidence>
<dbReference type="Pfam" id="PF02836">
    <property type="entry name" value="Glyco_hydro_2_C"/>
    <property type="match status" value="1"/>
</dbReference>
<dbReference type="RefSeq" id="WP_169532017.1">
    <property type="nucleotide sequence ID" value="NZ_JABBGH010000002.1"/>
</dbReference>
<dbReference type="InterPro" id="IPR017853">
    <property type="entry name" value="GH"/>
</dbReference>
<dbReference type="SUPFAM" id="SSF51445">
    <property type="entry name" value="(Trans)glycosidases"/>
    <property type="match status" value="1"/>
</dbReference>
<evidence type="ECO:0000313" key="4">
    <source>
        <dbReference type="EMBL" id="NML66372.1"/>
    </source>
</evidence>
<organism evidence="4 5">
    <name type="scientific">Hymenobacter polaris</name>
    <dbReference type="NCBI Taxonomy" id="2682546"/>
    <lineage>
        <taxon>Bacteria</taxon>
        <taxon>Pseudomonadati</taxon>
        <taxon>Bacteroidota</taxon>
        <taxon>Cytophagia</taxon>
        <taxon>Cytophagales</taxon>
        <taxon>Hymenobacteraceae</taxon>
        <taxon>Hymenobacter</taxon>
    </lineage>
</organism>
<evidence type="ECO:0000259" key="3">
    <source>
        <dbReference type="Pfam" id="PF02836"/>
    </source>
</evidence>
<dbReference type="GO" id="GO:0005975">
    <property type="term" value="P:carbohydrate metabolic process"/>
    <property type="evidence" value="ECO:0007669"/>
    <property type="project" value="InterPro"/>
</dbReference>
<feature type="compositionally biased region" description="Basic and acidic residues" evidence="1">
    <location>
        <begin position="364"/>
        <end position="375"/>
    </location>
</feature>
<dbReference type="Proteomes" id="UP000559626">
    <property type="component" value="Unassembled WGS sequence"/>
</dbReference>
<evidence type="ECO:0000256" key="2">
    <source>
        <dbReference type="SAM" id="SignalP"/>
    </source>
</evidence>
<gene>
    <name evidence="4" type="ORF">HHL22_14265</name>
</gene>
<evidence type="ECO:0000256" key="1">
    <source>
        <dbReference type="SAM" id="MobiDB-lite"/>
    </source>
</evidence>
<sequence>MKHLFLTATLSLALTSAAPPRAAAPVKVTVRHTAAGYELLRGGQPYFVKGAGGSQYPERIEAYGGNSIRTWGTGGADKVLADANQHGLTVMLGLDVARERHGFDYNDAAAVAAQLQRIKGEVLKYKDNPAVLLWGIGNELNLDYTNPKVWDAVNDIARMIHEVDPNHPTSTVLAGASKKEIEYVKTRCPAVDILSINTYAGLATLPQQVRDASWTGPYLVTEWGPTGHWEGPQTPWKASVEETSSQKAAVYRSRYEASVKQDKAQCLGSYVFLWGQKQERTPTWYGLFTERGEETEVMDVLQYEWTGQWPKNRAPHIASFTLGGQTATEAVTLKPGQTAPIVAAITDPDKDKLTYRYELLPESTDLKQGGDRESRPQAVAGALPTGAGGQTTLTAPAQPGAYRLFVYGEDGHGNVATGNIPFLVQ</sequence>
<feature type="domain" description="Glycoside hydrolase family 2 catalytic" evidence="3">
    <location>
        <begin position="81"/>
        <end position="250"/>
    </location>
</feature>
<dbReference type="Gene3D" id="3.20.20.80">
    <property type="entry name" value="Glycosidases"/>
    <property type="match status" value="1"/>
</dbReference>